<dbReference type="InParanoid" id="T0RRZ4"/>
<name>T0RRZ4_SAPDV</name>
<dbReference type="InterPro" id="IPR001683">
    <property type="entry name" value="PX_dom"/>
</dbReference>
<keyword evidence="3" id="KW-1185">Reference proteome</keyword>
<dbReference type="SUPFAM" id="SSF64268">
    <property type="entry name" value="PX domain"/>
    <property type="match status" value="1"/>
</dbReference>
<dbReference type="OrthoDB" id="66793at2759"/>
<evidence type="ECO:0000313" key="3">
    <source>
        <dbReference type="Proteomes" id="UP000030762"/>
    </source>
</evidence>
<protein>
    <recommendedName>
        <fullName evidence="1">PX domain-containing protein</fullName>
    </recommendedName>
</protein>
<reference evidence="2 3" key="1">
    <citation type="submission" date="2012-04" db="EMBL/GenBank/DDBJ databases">
        <title>The Genome Sequence of Saprolegnia declina VS20.</title>
        <authorList>
            <consortium name="The Broad Institute Genome Sequencing Platform"/>
            <person name="Russ C."/>
            <person name="Nusbaum C."/>
            <person name="Tyler B."/>
            <person name="van West P."/>
            <person name="Dieguez-Uribeondo J."/>
            <person name="de Bruijn I."/>
            <person name="Tripathy S."/>
            <person name="Jiang R."/>
            <person name="Young S.K."/>
            <person name="Zeng Q."/>
            <person name="Gargeya S."/>
            <person name="Fitzgerald M."/>
            <person name="Haas B."/>
            <person name="Abouelleil A."/>
            <person name="Alvarado L."/>
            <person name="Arachchi H.M."/>
            <person name="Berlin A."/>
            <person name="Chapman S.B."/>
            <person name="Goldberg J."/>
            <person name="Griggs A."/>
            <person name="Gujja S."/>
            <person name="Hansen M."/>
            <person name="Howarth C."/>
            <person name="Imamovic A."/>
            <person name="Larimer J."/>
            <person name="McCowen C."/>
            <person name="Montmayeur A."/>
            <person name="Murphy C."/>
            <person name="Neiman D."/>
            <person name="Pearson M."/>
            <person name="Priest M."/>
            <person name="Roberts A."/>
            <person name="Saif S."/>
            <person name="Shea T."/>
            <person name="Sisk P."/>
            <person name="Sykes S."/>
            <person name="Wortman J."/>
            <person name="Nusbaum C."/>
            <person name="Birren B."/>
        </authorList>
    </citation>
    <scope>NUCLEOTIDE SEQUENCE [LARGE SCALE GENOMIC DNA]</scope>
    <source>
        <strain evidence="2 3">VS20</strain>
    </source>
</reference>
<dbReference type="OMA" id="ICTYSIW"/>
<dbReference type="RefSeq" id="XP_008613613.1">
    <property type="nucleotide sequence ID" value="XM_008615391.1"/>
</dbReference>
<dbReference type="Pfam" id="PF00787">
    <property type="entry name" value="PX"/>
    <property type="match status" value="1"/>
</dbReference>
<dbReference type="Gene3D" id="3.30.1520.10">
    <property type="entry name" value="Phox-like domain"/>
    <property type="match status" value="1"/>
</dbReference>
<dbReference type="VEuPathDB" id="FungiDB:SDRG_09457"/>
<dbReference type="CDD" id="cd06093">
    <property type="entry name" value="PX_domain"/>
    <property type="match status" value="1"/>
</dbReference>
<dbReference type="GeneID" id="19950184"/>
<dbReference type="STRING" id="1156394.T0RRZ4"/>
<dbReference type="AlphaFoldDB" id="T0RRZ4"/>
<proteinExistence type="predicted"/>
<organism evidence="2 3">
    <name type="scientific">Saprolegnia diclina (strain VS20)</name>
    <dbReference type="NCBI Taxonomy" id="1156394"/>
    <lineage>
        <taxon>Eukaryota</taxon>
        <taxon>Sar</taxon>
        <taxon>Stramenopiles</taxon>
        <taxon>Oomycota</taxon>
        <taxon>Saprolegniomycetes</taxon>
        <taxon>Saprolegniales</taxon>
        <taxon>Saprolegniaceae</taxon>
        <taxon>Saprolegnia</taxon>
    </lineage>
</organism>
<evidence type="ECO:0000313" key="2">
    <source>
        <dbReference type="EMBL" id="EQC32927.1"/>
    </source>
</evidence>
<accession>T0RRZ4</accession>
<feature type="domain" description="PX" evidence="1">
    <location>
        <begin position="179"/>
        <end position="246"/>
    </location>
</feature>
<dbReference type="InterPro" id="IPR036871">
    <property type="entry name" value="PX_dom_sf"/>
</dbReference>
<sequence>MAVGDTATRTLLSATVVERRSLPSRGYQYKLHIVSDKGELCVWHKYKTFQNLATTLTIQLLHDGVTDIPHGFDLPRDDTTVDLPLLNTFLLAAVETDLDWGIRIDATTVVYKPKRRSSSSSSFSFVDRKSSMAHHDDTAQRVLVDARILDARVVRVAHPETMKEYDVVQYCLALETRAHGPMRIWRRYSTFSSLATSLQRQCPRMRHELDLPEADLRSSQLSASNIQSRIEVLNQFLLVACKTPLLEWGIRIDADTCVYKRKVVDEPRQGIVLYEEPAKACCVSENVSLISAKIAGFRIGARKDAAGHASVKYNLQMDCLSNLGGICTYSIWRRFATFEELAKSVAGLAPHIPSLRASDDEHHDKALVQRRIDALNHLFDVLSACDELEWAIRVDADTTVYKHRVV</sequence>
<gene>
    <name evidence="2" type="ORF">SDRG_09457</name>
</gene>
<evidence type="ECO:0000259" key="1">
    <source>
        <dbReference type="Pfam" id="PF00787"/>
    </source>
</evidence>
<dbReference type="EMBL" id="JH767161">
    <property type="protein sequence ID" value="EQC32927.1"/>
    <property type="molecule type" value="Genomic_DNA"/>
</dbReference>
<dbReference type="GO" id="GO:0035091">
    <property type="term" value="F:phosphatidylinositol binding"/>
    <property type="evidence" value="ECO:0007669"/>
    <property type="project" value="InterPro"/>
</dbReference>
<dbReference type="Proteomes" id="UP000030762">
    <property type="component" value="Unassembled WGS sequence"/>
</dbReference>